<feature type="non-terminal residue" evidence="1">
    <location>
        <position position="99"/>
    </location>
</feature>
<evidence type="ECO:0000313" key="1">
    <source>
        <dbReference type="EMBL" id="KAK5983885.1"/>
    </source>
</evidence>
<proteinExistence type="predicted"/>
<gene>
    <name evidence="1" type="ORF">GCK32_000842</name>
</gene>
<dbReference type="AlphaFoldDB" id="A0AAN8G008"/>
<comment type="caution">
    <text evidence="1">The sequence shown here is derived from an EMBL/GenBank/DDBJ whole genome shotgun (WGS) entry which is preliminary data.</text>
</comment>
<sequence length="99" mass="11311">MDDGDIVMMEDENVPPQECEEDWDEYVTAMERDGDLLAELGHMLNVNIFRIKDSVAALLRHSENHEVEDESLFDWSSICEELEVAVNGHECDSADVGRR</sequence>
<evidence type="ECO:0000313" key="2">
    <source>
        <dbReference type="Proteomes" id="UP001331761"/>
    </source>
</evidence>
<dbReference type="Proteomes" id="UP001331761">
    <property type="component" value="Unassembled WGS sequence"/>
</dbReference>
<keyword evidence="2" id="KW-1185">Reference proteome</keyword>
<accession>A0AAN8G008</accession>
<protein>
    <submittedName>
        <fullName evidence="1">Uncharacterized protein</fullName>
    </submittedName>
</protein>
<reference evidence="1 2" key="1">
    <citation type="submission" date="2019-10" db="EMBL/GenBank/DDBJ databases">
        <title>Assembly and Annotation for the nematode Trichostrongylus colubriformis.</title>
        <authorList>
            <person name="Martin J."/>
        </authorList>
    </citation>
    <scope>NUCLEOTIDE SEQUENCE [LARGE SCALE GENOMIC DNA]</scope>
    <source>
        <strain evidence="1">G859</strain>
        <tissue evidence="1">Whole worm</tissue>
    </source>
</reference>
<organism evidence="1 2">
    <name type="scientific">Trichostrongylus colubriformis</name>
    <name type="common">Black scour worm</name>
    <dbReference type="NCBI Taxonomy" id="6319"/>
    <lineage>
        <taxon>Eukaryota</taxon>
        <taxon>Metazoa</taxon>
        <taxon>Ecdysozoa</taxon>
        <taxon>Nematoda</taxon>
        <taxon>Chromadorea</taxon>
        <taxon>Rhabditida</taxon>
        <taxon>Rhabditina</taxon>
        <taxon>Rhabditomorpha</taxon>
        <taxon>Strongyloidea</taxon>
        <taxon>Trichostrongylidae</taxon>
        <taxon>Trichostrongylus</taxon>
    </lineage>
</organism>
<name>A0AAN8G008_TRICO</name>
<dbReference type="EMBL" id="WIXE01003499">
    <property type="protein sequence ID" value="KAK5983885.1"/>
    <property type="molecule type" value="Genomic_DNA"/>
</dbReference>